<keyword evidence="1" id="KW-0812">Transmembrane</keyword>
<feature type="transmembrane region" description="Helical" evidence="1">
    <location>
        <begin position="156"/>
        <end position="177"/>
    </location>
</feature>
<feature type="transmembrane region" description="Helical" evidence="1">
    <location>
        <begin position="189"/>
        <end position="208"/>
    </location>
</feature>
<protein>
    <submittedName>
        <fullName evidence="2">Uncharacterized protein</fullName>
    </submittedName>
</protein>
<keyword evidence="3" id="KW-1185">Reference proteome</keyword>
<dbReference type="Proteomes" id="UP000295689">
    <property type="component" value="Unassembled WGS sequence"/>
</dbReference>
<accession>A0A4R2AUM9</accession>
<keyword evidence="1" id="KW-1133">Transmembrane helix</keyword>
<evidence type="ECO:0000256" key="1">
    <source>
        <dbReference type="SAM" id="Phobius"/>
    </source>
</evidence>
<sequence length="261" mass="28829">MLFVFGFLLGLLERKSAGYFVQGFGGRGYLPTSYIGTPVHELGHVVMCWLFRHRVGKVQWFPKRGNGTVLGYVEHSYSKSSLYQRIGNFFVGIGPMISGILALIGLMYIFVPDSYEGFMDHIDTGVQPGAVSMEMLRGVLQSSSVLFRGLFSMQNLLAPSFWLFLFLALSISSHMALSMPDIKGAASGVVTIFSGLFTVNLIGYVLNIDMNQYVAVLAGYNAYLVAFASLAVLFSLIHFAICFLLFLVKKKGLFQGNHLKL</sequence>
<keyword evidence="1" id="KW-0472">Membrane</keyword>
<dbReference type="EMBL" id="SLVV01000024">
    <property type="protein sequence ID" value="TCN17597.1"/>
    <property type="molecule type" value="Genomic_DNA"/>
</dbReference>
<proteinExistence type="predicted"/>
<comment type="caution">
    <text evidence="2">The sequence shown here is derived from an EMBL/GenBank/DDBJ whole genome shotgun (WGS) entry which is preliminary data.</text>
</comment>
<gene>
    <name evidence="2" type="ORF">EV146_12425</name>
</gene>
<feature type="transmembrane region" description="Helical" evidence="1">
    <location>
        <begin position="220"/>
        <end position="248"/>
    </location>
</feature>
<evidence type="ECO:0000313" key="2">
    <source>
        <dbReference type="EMBL" id="TCN17597.1"/>
    </source>
</evidence>
<reference evidence="2 3" key="1">
    <citation type="journal article" date="2015" name="Stand. Genomic Sci.">
        <title>Genomic Encyclopedia of Bacterial and Archaeal Type Strains, Phase III: the genomes of soil and plant-associated and newly described type strains.</title>
        <authorList>
            <person name="Whitman W.B."/>
            <person name="Woyke T."/>
            <person name="Klenk H.P."/>
            <person name="Zhou Y."/>
            <person name="Lilburn T.G."/>
            <person name="Beck B.J."/>
            <person name="De Vos P."/>
            <person name="Vandamme P."/>
            <person name="Eisen J.A."/>
            <person name="Garrity G."/>
            <person name="Hugenholtz P."/>
            <person name="Kyrpides N.C."/>
        </authorList>
    </citation>
    <scope>NUCLEOTIDE SEQUENCE [LARGE SCALE GENOMIC DNA]</scope>
    <source>
        <strain evidence="2 3">CV53</strain>
    </source>
</reference>
<evidence type="ECO:0000313" key="3">
    <source>
        <dbReference type="Proteomes" id="UP000295689"/>
    </source>
</evidence>
<organism evidence="2 3">
    <name type="scientific">Mesobacillus foraminis</name>
    <dbReference type="NCBI Taxonomy" id="279826"/>
    <lineage>
        <taxon>Bacteria</taxon>
        <taxon>Bacillati</taxon>
        <taxon>Bacillota</taxon>
        <taxon>Bacilli</taxon>
        <taxon>Bacillales</taxon>
        <taxon>Bacillaceae</taxon>
        <taxon>Mesobacillus</taxon>
    </lineage>
</organism>
<feature type="transmembrane region" description="Helical" evidence="1">
    <location>
        <begin position="89"/>
        <end position="111"/>
    </location>
</feature>
<name>A0A4R2AUM9_9BACI</name>
<feature type="transmembrane region" description="Helical" evidence="1">
    <location>
        <begin position="33"/>
        <end position="51"/>
    </location>
</feature>
<dbReference type="AlphaFoldDB" id="A0A4R2AUM9"/>